<reference evidence="3" key="1">
    <citation type="submission" date="2020-01" db="EMBL/GenBank/DDBJ databases">
        <title>'Steroidobacter agaridevorans' sp. nov., agar-degrading bacteria isolated from rhizosphere soils.</title>
        <authorList>
            <person name="Ikenaga M."/>
            <person name="Kataoka M."/>
            <person name="Murouchi A."/>
            <person name="Katsuragi S."/>
            <person name="Sakai M."/>
        </authorList>
    </citation>
    <scope>NUCLEOTIDE SEQUENCE [LARGE SCALE GENOMIC DNA]</scope>
    <source>
        <strain evidence="3">YU21-B</strain>
    </source>
</reference>
<accession>A0A829YK42</accession>
<organism evidence="2 3">
    <name type="scientific">Steroidobacter agaridevorans</name>
    <dbReference type="NCBI Taxonomy" id="2695856"/>
    <lineage>
        <taxon>Bacteria</taxon>
        <taxon>Pseudomonadati</taxon>
        <taxon>Pseudomonadota</taxon>
        <taxon>Gammaproteobacteria</taxon>
        <taxon>Steroidobacterales</taxon>
        <taxon>Steroidobacteraceae</taxon>
        <taxon>Steroidobacter</taxon>
    </lineage>
</organism>
<protein>
    <submittedName>
        <fullName evidence="2">Cardiolipin synthase B</fullName>
    </submittedName>
</protein>
<dbReference type="SMART" id="SM00155">
    <property type="entry name" value="PLDc"/>
    <property type="match status" value="2"/>
</dbReference>
<dbReference type="Proteomes" id="UP000445000">
    <property type="component" value="Unassembled WGS sequence"/>
</dbReference>
<gene>
    <name evidence="2" type="primary">cls_2</name>
    <name evidence="2" type="ORF">GCM10011487_56000</name>
</gene>
<dbReference type="SUPFAM" id="SSF56024">
    <property type="entry name" value="Phospholipase D/nuclease"/>
    <property type="match status" value="2"/>
</dbReference>
<dbReference type="GO" id="GO:0032049">
    <property type="term" value="P:cardiolipin biosynthetic process"/>
    <property type="evidence" value="ECO:0007669"/>
    <property type="project" value="UniProtKB-ARBA"/>
</dbReference>
<sequence>MWAGVLTFLAGVLLASAYFLLKNRRNTPYLDLDLDALPSLEEDLHTLAGLTNGAVTTGNACQILQDGALFPAMEEDIAAARCAVHLETFVWTAGEVERRFVELLARKAREGVKVRLLIDAMGSSGGDDENLKRLVEAGVQLSTYCKPRWWNLRRFNHRTHRKLLIVDGVIGYTFGHGIADQWLGRGEDEKHWRDTAVRVEGPAVQALQSVFMENWIEESHCVPAGEGCFPEAEAKGESDAHVVSSASGDAVSSVALLYTVAIACAKREVIIQNPYFAPDDGVCELLAMMVKRGVAVHLMLPGQHTDSPFVRRAGCRLYAQLLEGGVRLYEFLPTLIHQKIVIVDEIWSHIGSTNFDARSLSLNEEVGIGIRDTKIAAELKAAFEKDLERSKELTLEGWRRRPWYSRLFDWIAYQVHDQL</sequence>
<dbReference type="EMBL" id="BLJN01000006">
    <property type="protein sequence ID" value="GFE83600.1"/>
    <property type="molecule type" value="Genomic_DNA"/>
</dbReference>
<dbReference type="InterPro" id="IPR001736">
    <property type="entry name" value="PLipase_D/transphosphatidylase"/>
</dbReference>
<dbReference type="GO" id="GO:0016020">
    <property type="term" value="C:membrane"/>
    <property type="evidence" value="ECO:0007669"/>
    <property type="project" value="TreeGrafter"/>
</dbReference>
<evidence type="ECO:0000259" key="1">
    <source>
        <dbReference type="PROSITE" id="PS50035"/>
    </source>
</evidence>
<evidence type="ECO:0000313" key="2">
    <source>
        <dbReference type="EMBL" id="GFE83600.1"/>
    </source>
</evidence>
<dbReference type="InterPro" id="IPR025202">
    <property type="entry name" value="PLD-like_dom"/>
</dbReference>
<dbReference type="AlphaFoldDB" id="A0A829YK42"/>
<proteinExistence type="predicted"/>
<dbReference type="PANTHER" id="PTHR21248:SF22">
    <property type="entry name" value="PHOSPHOLIPASE D"/>
    <property type="match status" value="1"/>
</dbReference>
<dbReference type="GO" id="GO:0008808">
    <property type="term" value="F:cardiolipin synthase activity"/>
    <property type="evidence" value="ECO:0007669"/>
    <property type="project" value="TreeGrafter"/>
</dbReference>
<comment type="caution">
    <text evidence="2">The sequence shown here is derived from an EMBL/GenBank/DDBJ whole genome shotgun (WGS) entry which is preliminary data.</text>
</comment>
<dbReference type="PROSITE" id="PS50035">
    <property type="entry name" value="PLD"/>
    <property type="match status" value="1"/>
</dbReference>
<evidence type="ECO:0000313" key="3">
    <source>
        <dbReference type="Proteomes" id="UP000445000"/>
    </source>
</evidence>
<feature type="domain" description="PLD phosphodiesterase" evidence="1">
    <location>
        <begin position="332"/>
        <end position="359"/>
    </location>
</feature>
<keyword evidence="3" id="KW-1185">Reference proteome</keyword>
<name>A0A829YK42_9GAMM</name>
<dbReference type="Pfam" id="PF13091">
    <property type="entry name" value="PLDc_2"/>
    <property type="match status" value="2"/>
</dbReference>
<dbReference type="PANTHER" id="PTHR21248">
    <property type="entry name" value="CARDIOLIPIN SYNTHASE"/>
    <property type="match status" value="1"/>
</dbReference>
<dbReference type="CDD" id="cd09159">
    <property type="entry name" value="PLDc_ybhO_like_2"/>
    <property type="match status" value="1"/>
</dbReference>
<dbReference type="Gene3D" id="3.30.870.10">
    <property type="entry name" value="Endonuclease Chain A"/>
    <property type="match status" value="2"/>
</dbReference>
<dbReference type="CDD" id="cd09110">
    <property type="entry name" value="PLDc_CLS_1"/>
    <property type="match status" value="1"/>
</dbReference>